<dbReference type="CDD" id="cd18186">
    <property type="entry name" value="BTB_POZ_ZBTB_KLHL-like"/>
    <property type="match status" value="1"/>
</dbReference>
<accession>A0A2G5VC05</accession>
<dbReference type="Proteomes" id="UP000230233">
    <property type="component" value="Chromosome II"/>
</dbReference>
<dbReference type="Gene3D" id="3.30.710.10">
    <property type="entry name" value="Potassium Channel Kv1.1, Chain A"/>
    <property type="match status" value="1"/>
</dbReference>
<dbReference type="OrthoDB" id="5865602at2759"/>
<name>A0A2G5VC05_9PELO</name>
<keyword evidence="4" id="KW-1185">Reference proteome</keyword>
<feature type="region of interest" description="Disordered" evidence="1">
    <location>
        <begin position="1"/>
        <end position="22"/>
    </location>
</feature>
<proteinExistence type="predicted"/>
<dbReference type="SUPFAM" id="SSF54695">
    <property type="entry name" value="POZ domain"/>
    <property type="match status" value="1"/>
</dbReference>
<dbReference type="Pfam" id="PF00651">
    <property type="entry name" value="BTB"/>
    <property type="match status" value="1"/>
</dbReference>
<gene>
    <name evidence="3" type="primary">Cnig_chr_II.g7883</name>
    <name evidence="3" type="ORF">B9Z55_007883</name>
</gene>
<dbReference type="AlphaFoldDB" id="A0A2G5VC05"/>
<dbReference type="EMBL" id="PDUG01000002">
    <property type="protein sequence ID" value="PIC49201.1"/>
    <property type="molecule type" value="Genomic_DNA"/>
</dbReference>
<dbReference type="PROSITE" id="PS50097">
    <property type="entry name" value="BTB"/>
    <property type="match status" value="1"/>
</dbReference>
<reference evidence="4" key="1">
    <citation type="submission" date="2017-10" db="EMBL/GenBank/DDBJ databases">
        <title>Rapid genome shrinkage in a self-fertile nematode reveals novel sperm competition proteins.</title>
        <authorList>
            <person name="Yin D."/>
            <person name="Schwarz E.M."/>
            <person name="Thomas C.G."/>
            <person name="Felde R.L."/>
            <person name="Korf I.F."/>
            <person name="Cutter A.D."/>
            <person name="Schartner C.M."/>
            <person name="Ralston E.J."/>
            <person name="Meyer B.J."/>
            <person name="Haag E.S."/>
        </authorList>
    </citation>
    <scope>NUCLEOTIDE SEQUENCE [LARGE SCALE GENOMIC DNA]</scope>
    <source>
        <strain evidence="4">JU1422</strain>
    </source>
</reference>
<feature type="domain" description="BTB" evidence="2">
    <location>
        <begin position="37"/>
        <end position="105"/>
    </location>
</feature>
<evidence type="ECO:0000259" key="2">
    <source>
        <dbReference type="PROSITE" id="PS50097"/>
    </source>
</evidence>
<protein>
    <recommendedName>
        <fullName evidence="2">BTB domain-containing protein</fullName>
    </recommendedName>
</protein>
<dbReference type="InterPro" id="IPR011333">
    <property type="entry name" value="SKP1/BTB/POZ_sf"/>
</dbReference>
<evidence type="ECO:0000256" key="1">
    <source>
        <dbReference type="SAM" id="MobiDB-lite"/>
    </source>
</evidence>
<evidence type="ECO:0000313" key="3">
    <source>
        <dbReference type="EMBL" id="PIC49201.1"/>
    </source>
</evidence>
<evidence type="ECO:0000313" key="4">
    <source>
        <dbReference type="Proteomes" id="UP000230233"/>
    </source>
</evidence>
<dbReference type="InterPro" id="IPR000210">
    <property type="entry name" value="BTB/POZ_dom"/>
</dbReference>
<dbReference type="InterPro" id="IPR052664">
    <property type="entry name" value="BTB-MATH_domain_protein"/>
</dbReference>
<dbReference type="SMART" id="SM00225">
    <property type="entry name" value="BTB"/>
    <property type="match status" value="1"/>
</dbReference>
<organism evidence="3 4">
    <name type="scientific">Caenorhabditis nigoni</name>
    <dbReference type="NCBI Taxonomy" id="1611254"/>
    <lineage>
        <taxon>Eukaryota</taxon>
        <taxon>Metazoa</taxon>
        <taxon>Ecdysozoa</taxon>
        <taxon>Nematoda</taxon>
        <taxon>Chromadorea</taxon>
        <taxon>Rhabditida</taxon>
        <taxon>Rhabditina</taxon>
        <taxon>Rhabditomorpha</taxon>
        <taxon>Rhabditoidea</taxon>
        <taxon>Rhabditidae</taxon>
        <taxon>Peloderinae</taxon>
        <taxon>Caenorhabditis</taxon>
    </lineage>
</organism>
<comment type="caution">
    <text evidence="3">The sequence shown here is derived from an EMBL/GenBank/DDBJ whole genome shotgun (WGS) entry which is preliminary data.</text>
</comment>
<sequence>MDSSSKRPANQMEDSDETTSSKKACFDFSEGIDSELYDGILEVEERRFYVDKKHLARHSEYSKNLFSKNYADSKKEIIPLEDVVPADAFQHFLELISGGNRLNDDVIGGVLKISAMWFAEVPLEKAEEYLLKNSNLAPMEKFMIAEKNNFNDLKIGLFATVKTADDLESLLPDQDVS</sequence>
<dbReference type="PANTHER" id="PTHR22743">
    <property type="entry name" value="MEPRIN/TRAF-LIKE MATH FAMILY-C.ELEGANS"/>
    <property type="match status" value="1"/>
</dbReference>
<dbReference type="PANTHER" id="PTHR22743:SF165">
    <property type="entry name" value="BTB AND MATH DOMAIN CONTAINING-RELATED"/>
    <property type="match status" value="1"/>
</dbReference>